<keyword evidence="6 8" id="KW-1133">Transmembrane helix</keyword>
<evidence type="ECO:0000256" key="6">
    <source>
        <dbReference type="ARBA" id="ARBA00022989"/>
    </source>
</evidence>
<evidence type="ECO:0000256" key="7">
    <source>
        <dbReference type="ARBA" id="ARBA00023136"/>
    </source>
</evidence>
<feature type="transmembrane region" description="Helical" evidence="8">
    <location>
        <begin position="112"/>
        <end position="131"/>
    </location>
</feature>
<dbReference type="GO" id="GO:0005886">
    <property type="term" value="C:plasma membrane"/>
    <property type="evidence" value="ECO:0007669"/>
    <property type="project" value="UniProtKB-SubCell"/>
</dbReference>
<protein>
    <recommendedName>
        <fullName evidence="9">Glycosyltransferase RgtA/B/C/D-like domain-containing protein</fullName>
    </recommendedName>
</protein>
<proteinExistence type="predicted"/>
<sequence length="412" mass="47975">MKIIKKEWLILFLILASHLFFRFSQLGSKSPFTWDQVDFAWKAKDIIVDHRWPMLGPQAKLNSGIYVGPAYYYLAALTYFFTKLDPIASGVLAGVTSILTFLVIYLLTKKLFSVPVALLAVFIHTFSFYIINFDRIQWSVNLIAPISLIIFYALNQVINGQPKYFFLLATALGFSFHLHFTSVFFPLIVFLALPLLPKNKQTLKYGLVSIPLFLIWLLPNFLAANTQNATIYLGTYYHGLHLRRVLQVAGDAFIEFEGILLGSLKGLLIAKPIKYFLLPLFALIYYFFRPSRKRFNFCYLAGLWFLVPWLVFSVYSGEISSYYFSLTRPLVLIALAYLTWRLFCLKGWWLKASLIGFWLFYCFANVQSFLNLKYEGLDFQRVKVKEVIRKGEVIEFKEGHPESYLYYFYTRK</sequence>
<feature type="transmembrane region" description="Helical" evidence="8">
    <location>
        <begin position="295"/>
        <end position="315"/>
    </location>
</feature>
<dbReference type="GO" id="GO:0016763">
    <property type="term" value="F:pentosyltransferase activity"/>
    <property type="evidence" value="ECO:0007669"/>
    <property type="project" value="TreeGrafter"/>
</dbReference>
<feature type="transmembrane region" description="Helical" evidence="8">
    <location>
        <begin position="272"/>
        <end position="288"/>
    </location>
</feature>
<evidence type="ECO:0000256" key="8">
    <source>
        <dbReference type="SAM" id="Phobius"/>
    </source>
</evidence>
<keyword evidence="5 8" id="KW-0812">Transmembrane</keyword>
<comment type="caution">
    <text evidence="10">The sequence shown here is derived from an EMBL/GenBank/DDBJ whole genome shotgun (WGS) entry which is preliminary data.</text>
</comment>
<keyword evidence="7 8" id="KW-0472">Membrane</keyword>
<gene>
    <name evidence="10" type="ORF">COT66_00425</name>
</gene>
<dbReference type="Pfam" id="PF13231">
    <property type="entry name" value="PMT_2"/>
    <property type="match status" value="1"/>
</dbReference>
<evidence type="ECO:0000313" key="11">
    <source>
        <dbReference type="Proteomes" id="UP000231214"/>
    </source>
</evidence>
<feature type="transmembrane region" description="Helical" evidence="8">
    <location>
        <begin position="321"/>
        <end position="340"/>
    </location>
</feature>
<feature type="transmembrane region" description="Helical" evidence="8">
    <location>
        <begin position="88"/>
        <end position="106"/>
    </location>
</feature>
<evidence type="ECO:0000256" key="3">
    <source>
        <dbReference type="ARBA" id="ARBA00022676"/>
    </source>
</evidence>
<feature type="transmembrane region" description="Helical" evidence="8">
    <location>
        <begin position="352"/>
        <end position="370"/>
    </location>
</feature>
<name>A0A2M6XBM3_9BACT</name>
<keyword evidence="4" id="KW-0808">Transferase</keyword>
<feature type="transmembrane region" description="Helical" evidence="8">
    <location>
        <begin position="164"/>
        <end position="193"/>
    </location>
</feature>
<organism evidence="10 11">
    <name type="scientific">Candidatus Shapirobacteria bacterium CG09_land_8_20_14_0_10_49_15</name>
    <dbReference type="NCBI Taxonomy" id="1974482"/>
    <lineage>
        <taxon>Bacteria</taxon>
        <taxon>Candidatus Shapironibacteriota</taxon>
    </lineage>
</organism>
<keyword evidence="2" id="KW-1003">Cell membrane</keyword>
<feature type="transmembrane region" description="Helical" evidence="8">
    <location>
        <begin position="205"/>
        <end position="224"/>
    </location>
</feature>
<evidence type="ECO:0000256" key="2">
    <source>
        <dbReference type="ARBA" id="ARBA00022475"/>
    </source>
</evidence>
<evidence type="ECO:0000259" key="9">
    <source>
        <dbReference type="Pfam" id="PF13231"/>
    </source>
</evidence>
<dbReference type="PANTHER" id="PTHR33908:SF11">
    <property type="entry name" value="MEMBRANE PROTEIN"/>
    <property type="match status" value="1"/>
</dbReference>
<evidence type="ECO:0000256" key="4">
    <source>
        <dbReference type="ARBA" id="ARBA00022679"/>
    </source>
</evidence>
<feature type="transmembrane region" description="Helical" evidence="8">
    <location>
        <begin position="138"/>
        <end position="158"/>
    </location>
</feature>
<keyword evidence="3" id="KW-0328">Glycosyltransferase</keyword>
<dbReference type="PANTHER" id="PTHR33908">
    <property type="entry name" value="MANNOSYLTRANSFERASE YKCB-RELATED"/>
    <property type="match status" value="1"/>
</dbReference>
<comment type="subcellular location">
    <subcellularLocation>
        <location evidence="1">Cell membrane</location>
        <topology evidence="1">Multi-pass membrane protein</topology>
    </subcellularLocation>
</comment>
<dbReference type="Proteomes" id="UP000231214">
    <property type="component" value="Unassembled WGS sequence"/>
</dbReference>
<dbReference type="AlphaFoldDB" id="A0A2M6XBM3"/>
<dbReference type="InterPro" id="IPR050297">
    <property type="entry name" value="LipidA_mod_glycosyltrf_83"/>
</dbReference>
<evidence type="ECO:0000313" key="10">
    <source>
        <dbReference type="EMBL" id="PIU02411.1"/>
    </source>
</evidence>
<dbReference type="GO" id="GO:0009103">
    <property type="term" value="P:lipopolysaccharide biosynthetic process"/>
    <property type="evidence" value="ECO:0007669"/>
    <property type="project" value="UniProtKB-ARBA"/>
</dbReference>
<dbReference type="InterPro" id="IPR038731">
    <property type="entry name" value="RgtA/B/C-like"/>
</dbReference>
<evidence type="ECO:0000256" key="1">
    <source>
        <dbReference type="ARBA" id="ARBA00004651"/>
    </source>
</evidence>
<dbReference type="EMBL" id="PEZK01000007">
    <property type="protein sequence ID" value="PIU02411.1"/>
    <property type="molecule type" value="Genomic_DNA"/>
</dbReference>
<feature type="domain" description="Glycosyltransferase RgtA/B/C/D-like" evidence="9">
    <location>
        <begin position="73"/>
        <end position="216"/>
    </location>
</feature>
<evidence type="ECO:0000256" key="5">
    <source>
        <dbReference type="ARBA" id="ARBA00022692"/>
    </source>
</evidence>
<accession>A0A2M6XBM3</accession>
<feature type="transmembrane region" description="Helical" evidence="8">
    <location>
        <begin position="63"/>
        <end position="81"/>
    </location>
</feature>
<reference evidence="11" key="1">
    <citation type="submission" date="2017-09" db="EMBL/GenBank/DDBJ databases">
        <title>Depth-based differentiation of microbial function through sediment-hosted aquifers and enrichment of novel symbionts in the deep terrestrial subsurface.</title>
        <authorList>
            <person name="Probst A.J."/>
            <person name="Ladd B."/>
            <person name="Jarett J.K."/>
            <person name="Geller-Mcgrath D.E."/>
            <person name="Sieber C.M.K."/>
            <person name="Emerson J.B."/>
            <person name="Anantharaman K."/>
            <person name="Thomas B.C."/>
            <person name="Malmstrom R."/>
            <person name="Stieglmeier M."/>
            <person name="Klingl A."/>
            <person name="Woyke T."/>
            <person name="Ryan C.M."/>
            <person name="Banfield J.F."/>
        </authorList>
    </citation>
    <scope>NUCLEOTIDE SEQUENCE [LARGE SCALE GENOMIC DNA]</scope>
</reference>